<name>A0A7I7P3H8_9MYCO</name>
<feature type="region of interest" description="Disordered" evidence="1">
    <location>
        <begin position="29"/>
        <end position="53"/>
    </location>
</feature>
<proteinExistence type="predicted"/>
<organism evidence="2 3">
    <name type="scientific">Mycobacterium seoulense</name>
    <dbReference type="NCBI Taxonomy" id="386911"/>
    <lineage>
        <taxon>Bacteria</taxon>
        <taxon>Bacillati</taxon>
        <taxon>Actinomycetota</taxon>
        <taxon>Actinomycetes</taxon>
        <taxon>Mycobacteriales</taxon>
        <taxon>Mycobacteriaceae</taxon>
        <taxon>Mycobacterium</taxon>
    </lineage>
</organism>
<dbReference type="EMBL" id="AP022582">
    <property type="protein sequence ID" value="BBY03441.1"/>
    <property type="molecule type" value="Genomic_DNA"/>
</dbReference>
<evidence type="ECO:0000256" key="1">
    <source>
        <dbReference type="SAM" id="MobiDB-lite"/>
    </source>
</evidence>
<evidence type="ECO:0000313" key="2">
    <source>
        <dbReference type="EMBL" id="BBY03441.1"/>
    </source>
</evidence>
<sequence length="90" mass="10164">MGKPHVGDTVRISFAGLRDHIVNEVGGIGARHEDDSGRHIDNQRRRPLEHSCGTDTLMGHDLSRYQTFHDPEDFGTLLDQTMTAQFDEFT</sequence>
<gene>
    <name evidence="2" type="ORF">MSEO_39400</name>
</gene>
<dbReference type="AlphaFoldDB" id="A0A7I7P3H8"/>
<accession>A0A7I7P3H8</accession>
<evidence type="ECO:0000313" key="3">
    <source>
        <dbReference type="Proteomes" id="UP000466632"/>
    </source>
</evidence>
<protein>
    <submittedName>
        <fullName evidence="2">Uncharacterized protein</fullName>
    </submittedName>
</protein>
<reference evidence="2 3" key="1">
    <citation type="journal article" date="2019" name="Emerg. Microbes Infect.">
        <title>Comprehensive subspecies identification of 175 nontuberculous mycobacteria species based on 7547 genomic profiles.</title>
        <authorList>
            <person name="Matsumoto Y."/>
            <person name="Kinjo T."/>
            <person name="Motooka D."/>
            <person name="Nabeya D."/>
            <person name="Jung N."/>
            <person name="Uechi K."/>
            <person name="Horii T."/>
            <person name="Iida T."/>
            <person name="Fujita J."/>
            <person name="Nakamura S."/>
        </authorList>
    </citation>
    <scope>NUCLEOTIDE SEQUENCE [LARGE SCALE GENOMIC DNA]</scope>
    <source>
        <strain evidence="2 3">JCM 16018</strain>
    </source>
</reference>
<dbReference type="KEGG" id="mseo:MSEO_39400"/>
<feature type="compositionally biased region" description="Basic and acidic residues" evidence="1">
    <location>
        <begin position="30"/>
        <end position="49"/>
    </location>
</feature>
<keyword evidence="3" id="KW-1185">Reference proteome</keyword>
<dbReference type="Proteomes" id="UP000466632">
    <property type="component" value="Chromosome"/>
</dbReference>